<dbReference type="InterPro" id="IPR017452">
    <property type="entry name" value="GPCR_Rhodpsn_7TM"/>
</dbReference>
<dbReference type="PANTHER" id="PTHR24243:SF208">
    <property type="entry name" value="PYROKININ-1 RECEPTOR"/>
    <property type="match status" value="1"/>
</dbReference>
<proteinExistence type="evidence at transcript level"/>
<keyword evidence="4" id="KW-0297">G-protein coupled receptor</keyword>
<protein>
    <submittedName>
        <fullName evidence="11">GPCR10</fullName>
    </submittedName>
</protein>
<dbReference type="GO" id="GO:0004930">
    <property type="term" value="F:G protein-coupled receptor activity"/>
    <property type="evidence" value="ECO:0007669"/>
    <property type="project" value="UniProtKB-KW"/>
</dbReference>
<evidence type="ECO:0000256" key="3">
    <source>
        <dbReference type="ARBA" id="ARBA00022989"/>
    </source>
</evidence>
<evidence type="ECO:0000256" key="2">
    <source>
        <dbReference type="ARBA" id="ARBA00022692"/>
    </source>
</evidence>
<feature type="transmembrane region" description="Helical" evidence="9">
    <location>
        <begin position="267"/>
        <end position="294"/>
    </location>
</feature>
<dbReference type="InterPro" id="IPR000276">
    <property type="entry name" value="GPCR_Rhodpsn"/>
</dbReference>
<accession>A0A4P2SXL7</accession>
<reference evidence="11" key="1">
    <citation type="submission" date="2017-07" db="EMBL/GenBank/DDBJ databases">
        <title>Deorphanization and gene knockout of a Cnidarian oocyte maturation hormone receptor uncovers a GPCR super-family regulating animal reproduction.</title>
        <authorList>
            <person name="Quiroga Artigas G."/>
            <person name="Lapebie P."/>
            <person name="Leclere L."/>
            <person name="Bauknecht P."/>
            <person name="Momose T."/>
            <person name="Jekely G."/>
            <person name="Houliston E."/>
        </authorList>
    </citation>
    <scope>NUCLEOTIDE SEQUENCE</scope>
    <source>
        <tissue evidence="11">Oocyte</tissue>
    </source>
</reference>
<dbReference type="SUPFAM" id="SSF81321">
    <property type="entry name" value="Family A G protein-coupled receptor-like"/>
    <property type="match status" value="1"/>
</dbReference>
<feature type="transmembrane region" description="Helical" evidence="9">
    <location>
        <begin position="177"/>
        <end position="201"/>
    </location>
</feature>
<dbReference type="Pfam" id="PF00001">
    <property type="entry name" value="7tm_1"/>
    <property type="match status" value="1"/>
</dbReference>
<feature type="transmembrane region" description="Helical" evidence="9">
    <location>
        <begin position="6"/>
        <end position="30"/>
    </location>
</feature>
<feature type="transmembrane region" description="Helical" evidence="9">
    <location>
        <begin position="42"/>
        <end position="65"/>
    </location>
</feature>
<keyword evidence="3 9" id="KW-1133">Transmembrane helix</keyword>
<evidence type="ECO:0000256" key="8">
    <source>
        <dbReference type="SAM" id="MobiDB-lite"/>
    </source>
</evidence>
<keyword evidence="5 9" id="KW-0472">Membrane</keyword>
<dbReference type="GO" id="GO:0016020">
    <property type="term" value="C:membrane"/>
    <property type="evidence" value="ECO:0007669"/>
    <property type="project" value="UniProtKB-SubCell"/>
</dbReference>
<comment type="subcellular location">
    <subcellularLocation>
        <location evidence="1">Membrane</location>
        <topology evidence="1">Multi-pass membrane protein</topology>
    </subcellularLocation>
</comment>
<evidence type="ECO:0000256" key="6">
    <source>
        <dbReference type="ARBA" id="ARBA00023170"/>
    </source>
</evidence>
<feature type="compositionally biased region" description="Low complexity" evidence="8">
    <location>
        <begin position="327"/>
        <end position="336"/>
    </location>
</feature>
<evidence type="ECO:0000259" key="10">
    <source>
        <dbReference type="PROSITE" id="PS50262"/>
    </source>
</evidence>
<evidence type="ECO:0000256" key="1">
    <source>
        <dbReference type="ARBA" id="ARBA00004141"/>
    </source>
</evidence>
<evidence type="ECO:0000313" key="11">
    <source>
        <dbReference type="EMBL" id="AWO67316.1"/>
    </source>
</evidence>
<dbReference type="PRINTS" id="PR00237">
    <property type="entry name" value="GPCRRHODOPSN"/>
</dbReference>
<keyword evidence="7" id="KW-0807">Transducer</keyword>
<feature type="transmembrane region" description="Helical" evidence="9">
    <location>
        <begin position="85"/>
        <end position="104"/>
    </location>
</feature>
<dbReference type="PROSITE" id="PS50262">
    <property type="entry name" value="G_PROTEIN_RECEP_F1_2"/>
    <property type="match status" value="1"/>
</dbReference>
<organism evidence="11">
    <name type="scientific">Clytia hemisphaerica</name>
    <dbReference type="NCBI Taxonomy" id="252671"/>
    <lineage>
        <taxon>Eukaryota</taxon>
        <taxon>Metazoa</taxon>
        <taxon>Cnidaria</taxon>
        <taxon>Hydrozoa</taxon>
        <taxon>Hydroidolina</taxon>
        <taxon>Leptothecata</taxon>
        <taxon>Obeliida</taxon>
        <taxon>Clytiidae</taxon>
        <taxon>Clytia</taxon>
    </lineage>
</organism>
<dbReference type="CDD" id="cd00637">
    <property type="entry name" value="7tm_classA_rhodopsin-like"/>
    <property type="match status" value="1"/>
</dbReference>
<dbReference type="Gene3D" id="1.20.1070.10">
    <property type="entry name" value="Rhodopsin 7-helix transmembrane proteins"/>
    <property type="match status" value="1"/>
</dbReference>
<name>A0A4P2SXL7_9CNID</name>
<feature type="compositionally biased region" description="Polar residues" evidence="8">
    <location>
        <begin position="337"/>
        <end position="350"/>
    </location>
</feature>
<evidence type="ECO:0000256" key="7">
    <source>
        <dbReference type="ARBA" id="ARBA00023224"/>
    </source>
</evidence>
<feature type="transmembrane region" description="Helical" evidence="9">
    <location>
        <begin position="124"/>
        <end position="143"/>
    </location>
</feature>
<dbReference type="EMBL" id="MF459560">
    <property type="protein sequence ID" value="AWO67316.1"/>
    <property type="molecule type" value="mRNA"/>
</dbReference>
<feature type="transmembrane region" description="Helical" evidence="9">
    <location>
        <begin position="235"/>
        <end position="255"/>
    </location>
</feature>
<dbReference type="PANTHER" id="PTHR24243">
    <property type="entry name" value="G-PROTEIN COUPLED RECEPTOR"/>
    <property type="match status" value="1"/>
</dbReference>
<evidence type="ECO:0000256" key="5">
    <source>
        <dbReference type="ARBA" id="ARBA00023136"/>
    </source>
</evidence>
<keyword evidence="2 9" id="KW-0812">Transmembrane</keyword>
<dbReference type="AlphaFoldDB" id="A0A4P2SXL7"/>
<evidence type="ECO:0000256" key="4">
    <source>
        <dbReference type="ARBA" id="ARBA00023040"/>
    </source>
</evidence>
<sequence>MEVTNITYLTLYGLLFIFGVTGNTLIIIFFKFKDKTTKPNYRILIIALAFIDLLSSIYNTIFYQIPMELQKLIIPWYLGHFMCHYSSIISFSMTVVSSNILCLMVGVRYRQLAYPFAESLKKRYLFLGILVGIAISFGTALSVQKPLVLTHGFCGFDFGGNFFNDTKIRDQFYQQTAVTSFVTISIQMFLPLLIILYMTYLTSRLIHHRKKIRFNRNKQFQLADKKTDRLIWMTVKVYFSLIIIPASFSIIQGILMIKAQNFVNDNLMTFMIVGFYCYLLLLCNSVANCFLYAGRVKEFRKFIKRLCCSCTQQKAIYRFNNSPKTSTTTYSSSHTSPNRIHSNPGFDQQQ</sequence>
<evidence type="ECO:0000256" key="9">
    <source>
        <dbReference type="SAM" id="Phobius"/>
    </source>
</evidence>
<feature type="domain" description="G-protein coupled receptors family 1 profile" evidence="10">
    <location>
        <begin position="22"/>
        <end position="292"/>
    </location>
</feature>
<keyword evidence="6" id="KW-0675">Receptor</keyword>
<feature type="region of interest" description="Disordered" evidence="8">
    <location>
        <begin position="327"/>
        <end position="350"/>
    </location>
</feature>